<feature type="chain" id="PRO_5018554514" evidence="1">
    <location>
        <begin position="23"/>
        <end position="297"/>
    </location>
</feature>
<dbReference type="PANTHER" id="PTHR30535:SF4">
    <property type="entry name" value="HEMIN-BINDING PERIPLASMIC PROTEIN HMUT"/>
    <property type="match status" value="1"/>
</dbReference>
<dbReference type="SUPFAM" id="SSF53807">
    <property type="entry name" value="Helical backbone' metal receptor"/>
    <property type="match status" value="1"/>
</dbReference>
<name>A0A3S0I2M9_9DEIO</name>
<feature type="domain" description="Fe/B12 periplasmic-binding" evidence="2">
    <location>
        <begin position="40"/>
        <end position="297"/>
    </location>
</feature>
<dbReference type="Gene3D" id="3.40.50.1980">
    <property type="entry name" value="Nitrogenase molybdenum iron protein domain"/>
    <property type="match status" value="2"/>
</dbReference>
<organism evidence="3 4">
    <name type="scientific">Deinococcus radiophilus</name>
    <dbReference type="NCBI Taxonomy" id="32062"/>
    <lineage>
        <taxon>Bacteria</taxon>
        <taxon>Thermotogati</taxon>
        <taxon>Deinococcota</taxon>
        <taxon>Deinococci</taxon>
        <taxon>Deinococcales</taxon>
        <taxon>Deinococcaceae</taxon>
        <taxon>Deinococcus</taxon>
    </lineage>
</organism>
<evidence type="ECO:0000256" key="1">
    <source>
        <dbReference type="SAM" id="SignalP"/>
    </source>
</evidence>
<evidence type="ECO:0000313" key="3">
    <source>
        <dbReference type="EMBL" id="RTR26001.1"/>
    </source>
</evidence>
<dbReference type="RefSeq" id="WP_126352416.1">
    <property type="nucleotide sequence ID" value="NZ_CP086382.1"/>
</dbReference>
<keyword evidence="1" id="KW-0732">Signal</keyword>
<dbReference type="Pfam" id="PF01497">
    <property type="entry name" value="Peripla_BP_2"/>
    <property type="match status" value="1"/>
</dbReference>
<dbReference type="Proteomes" id="UP000277766">
    <property type="component" value="Unassembled WGS sequence"/>
</dbReference>
<evidence type="ECO:0000259" key="2">
    <source>
        <dbReference type="PROSITE" id="PS50983"/>
    </source>
</evidence>
<reference evidence="3 4" key="1">
    <citation type="submission" date="2018-12" db="EMBL/GenBank/DDBJ databases">
        <title>Deinococcus radiophilus ATCC 27603 genome sequencing and assembly.</title>
        <authorList>
            <person name="Maclea K.S."/>
            <person name="Maynard C.R."/>
        </authorList>
    </citation>
    <scope>NUCLEOTIDE SEQUENCE [LARGE SCALE GENOMIC DNA]</scope>
    <source>
        <strain evidence="3 4">ATCC 27603</strain>
    </source>
</reference>
<keyword evidence="4" id="KW-1185">Reference proteome</keyword>
<dbReference type="EMBL" id="RXPE01000019">
    <property type="protein sequence ID" value="RTR26001.1"/>
    <property type="molecule type" value="Genomic_DNA"/>
</dbReference>
<protein>
    <submittedName>
        <fullName evidence="3">Hemin ABC transporter substrate-binding protein</fullName>
    </submittedName>
</protein>
<dbReference type="PROSITE" id="PS50983">
    <property type="entry name" value="FE_B12_PBP"/>
    <property type="match status" value="1"/>
</dbReference>
<dbReference type="InterPro" id="IPR050902">
    <property type="entry name" value="ABC_Transporter_SBP"/>
</dbReference>
<proteinExistence type="predicted"/>
<dbReference type="InterPro" id="IPR002491">
    <property type="entry name" value="ABC_transptr_periplasmic_BD"/>
</dbReference>
<evidence type="ECO:0000313" key="4">
    <source>
        <dbReference type="Proteomes" id="UP000277766"/>
    </source>
</evidence>
<dbReference type="PANTHER" id="PTHR30535">
    <property type="entry name" value="VITAMIN B12-BINDING PROTEIN"/>
    <property type="match status" value="1"/>
</dbReference>
<comment type="caution">
    <text evidence="3">The sequence shown here is derived from an EMBL/GenBank/DDBJ whole genome shotgun (WGS) entry which is preliminary data.</text>
</comment>
<sequence>MKKTLSLLLTLSAALTLNAAEAASVRGADGVTVNINNPKRVVALNGTTVEIIYKLGKQNTLVGRDVTGTFPAAAERLPSVGHWAQVGAEGVISLKPDLVIATEDSFIHDNAVLKTQLRAAGVPLLVLPEAGKGGTGGFRTRVNMIAQAYGAQNQANVLMRNFVGGLATARAAKPTTAPRVMFLYAHGANDASIYGRDNGADNLISLAGGRNVANFAGTQKLTAEGVVRLNPDAIIMLNRGWDAIGGQAGLLKMPGVAQTKAGKNRRFYRVDDSVRWIGPRLPEFATKLAREWKADFR</sequence>
<dbReference type="OrthoDB" id="9797736at2"/>
<gene>
    <name evidence="3" type="ORF">EJ104_09105</name>
</gene>
<accession>A0A3S0I2M9</accession>
<dbReference type="AlphaFoldDB" id="A0A3S0I2M9"/>
<feature type="signal peptide" evidence="1">
    <location>
        <begin position="1"/>
        <end position="22"/>
    </location>
</feature>